<proteinExistence type="predicted"/>
<dbReference type="AlphaFoldDB" id="A0A1I7X7U3"/>
<dbReference type="InterPro" id="IPR011419">
    <property type="entry name" value="ATP12_ATP_synth-F1-assembly"/>
</dbReference>
<evidence type="ECO:0000313" key="1">
    <source>
        <dbReference type="Proteomes" id="UP000095283"/>
    </source>
</evidence>
<name>A0A1I7X7U3_HETBA</name>
<keyword evidence="1" id="KW-1185">Reference proteome</keyword>
<organism evidence="1 2">
    <name type="scientific">Heterorhabditis bacteriophora</name>
    <name type="common">Entomopathogenic nematode worm</name>
    <dbReference type="NCBI Taxonomy" id="37862"/>
    <lineage>
        <taxon>Eukaryota</taxon>
        <taxon>Metazoa</taxon>
        <taxon>Ecdysozoa</taxon>
        <taxon>Nematoda</taxon>
        <taxon>Chromadorea</taxon>
        <taxon>Rhabditida</taxon>
        <taxon>Rhabditina</taxon>
        <taxon>Rhabditomorpha</taxon>
        <taxon>Strongyloidea</taxon>
        <taxon>Heterorhabditidae</taxon>
        <taxon>Heterorhabditis</taxon>
    </lineage>
</organism>
<dbReference type="PANTHER" id="PTHR21013">
    <property type="entry name" value="ATP SYNTHASE MITOCHONDRIAL F1 COMPLEX ASSEMBLY FACTOR 2/ATP12 PROTEIN, MITOCHONDRIAL PRECURSOR"/>
    <property type="match status" value="1"/>
</dbReference>
<dbReference type="WBParaSite" id="Hba_13461">
    <property type="protein sequence ID" value="Hba_13461"/>
    <property type="gene ID" value="Hba_13461"/>
</dbReference>
<dbReference type="SUPFAM" id="SSF160909">
    <property type="entry name" value="ATP12-like"/>
    <property type="match status" value="1"/>
</dbReference>
<accession>A0A1I7X7U3</accession>
<dbReference type="GO" id="GO:0033615">
    <property type="term" value="P:mitochondrial proton-transporting ATP synthase complex assembly"/>
    <property type="evidence" value="ECO:0007669"/>
    <property type="project" value="TreeGrafter"/>
</dbReference>
<dbReference type="Gene3D" id="1.10.3580.10">
    <property type="entry name" value="ATP12 ATPase"/>
    <property type="match status" value="1"/>
</dbReference>
<dbReference type="PANTHER" id="PTHR21013:SF10">
    <property type="entry name" value="ATP SYNTHASE MITOCHONDRIAL F1 COMPLEX ASSEMBLY FACTOR 2"/>
    <property type="match status" value="1"/>
</dbReference>
<dbReference type="Proteomes" id="UP000095283">
    <property type="component" value="Unplaced"/>
</dbReference>
<evidence type="ECO:0000313" key="2">
    <source>
        <dbReference type="WBParaSite" id="Hba_13461"/>
    </source>
</evidence>
<protein>
    <submittedName>
        <fullName evidence="2">ATP synthase mitochondrial F1 complex assembly factor 2</fullName>
    </submittedName>
</protein>
<reference evidence="2" key="1">
    <citation type="submission" date="2016-11" db="UniProtKB">
        <authorList>
            <consortium name="WormBaseParasite"/>
        </authorList>
    </citation>
    <scope>IDENTIFICATION</scope>
</reference>
<dbReference type="InterPro" id="IPR023335">
    <property type="entry name" value="ATP12_ortho_dom_sf"/>
</dbReference>
<dbReference type="GO" id="GO:0005739">
    <property type="term" value="C:mitochondrion"/>
    <property type="evidence" value="ECO:0007669"/>
    <property type="project" value="TreeGrafter"/>
</dbReference>
<sequence length="115" mass="12927">MDEIPQFCLDNGMISPLDYRTIEKWLLSHNFYALIGLQYAVEAVKSVLIPYNVLSFNLTATEAVHRAALERKVQSETWGTVEWAHSVEEAELTARLSAAVLFVYFNVSKSTTSVA</sequence>